<reference evidence="3" key="1">
    <citation type="submission" date="2020-05" db="EMBL/GenBank/DDBJ databases">
        <authorList>
            <person name="Chiriac C."/>
            <person name="Salcher M."/>
            <person name="Ghai R."/>
            <person name="Kavagutti S V."/>
        </authorList>
    </citation>
    <scope>NUCLEOTIDE SEQUENCE</scope>
</reference>
<evidence type="ECO:0000313" key="3">
    <source>
        <dbReference type="EMBL" id="CAB4187286.1"/>
    </source>
</evidence>
<gene>
    <name evidence="2" type="ORF">UFOVP1008_20</name>
    <name evidence="3" type="ORF">UFOVP1160_26</name>
    <name evidence="4" type="ORF">UFOVP1352_24</name>
    <name evidence="1" type="ORF">UFOVP498_28</name>
</gene>
<evidence type="ECO:0000313" key="4">
    <source>
        <dbReference type="EMBL" id="CAB4199965.1"/>
    </source>
</evidence>
<dbReference type="EMBL" id="LR797301">
    <property type="protein sequence ID" value="CAB4199965.1"/>
    <property type="molecule type" value="Genomic_DNA"/>
</dbReference>
<organism evidence="3">
    <name type="scientific">uncultured Caudovirales phage</name>
    <dbReference type="NCBI Taxonomy" id="2100421"/>
    <lineage>
        <taxon>Viruses</taxon>
        <taxon>Duplodnaviria</taxon>
        <taxon>Heunggongvirae</taxon>
        <taxon>Uroviricota</taxon>
        <taxon>Caudoviricetes</taxon>
        <taxon>Peduoviridae</taxon>
        <taxon>Maltschvirus</taxon>
        <taxon>Maltschvirus maltsch</taxon>
    </lineage>
</organism>
<protein>
    <submittedName>
        <fullName evidence="3">Uncharacterized protein</fullName>
    </submittedName>
</protein>
<name>A0A6J5QXX8_9CAUD</name>
<accession>A0A6J5QXX8</accession>
<proteinExistence type="predicted"/>
<evidence type="ECO:0000313" key="2">
    <source>
        <dbReference type="EMBL" id="CAB4177615.1"/>
    </source>
</evidence>
<evidence type="ECO:0000313" key="1">
    <source>
        <dbReference type="EMBL" id="CAB4146563.1"/>
    </source>
</evidence>
<dbReference type="EMBL" id="LR797110">
    <property type="protein sequence ID" value="CAB4187286.1"/>
    <property type="molecule type" value="Genomic_DNA"/>
</dbReference>
<dbReference type="EMBL" id="LR796467">
    <property type="protein sequence ID" value="CAB4146563.1"/>
    <property type="molecule type" value="Genomic_DNA"/>
</dbReference>
<sequence length="207" mass="22732">MQCPRLSRAQPLLQCPAALPGPLWSAHQDRASQLKSWSTAGALNLAKYSRATVYKPLVHLRVTAYLSPQASALAGPTEDTDMNAAALEIEVTFDQYSAGRDPEFGTQVIGESYFVIATAPDGRRWAHAHRWNTAALVLDSEAEFGAYVHRDFDATGETAANRLADRVRAAGIINLLHWDEIDPAYGSEAYQRSGIEAERALMDRFAE</sequence>
<dbReference type="EMBL" id="LR796954">
    <property type="protein sequence ID" value="CAB4177615.1"/>
    <property type="molecule type" value="Genomic_DNA"/>
</dbReference>